<dbReference type="EC" id="6.1.1.1" evidence="1"/>
<dbReference type="GO" id="GO:0005524">
    <property type="term" value="F:ATP binding"/>
    <property type="evidence" value="ECO:0007669"/>
    <property type="project" value="UniProtKB-KW"/>
</dbReference>
<keyword evidence="3 9" id="KW-0547">Nucleotide-binding</keyword>
<gene>
    <name evidence="10" type="ORF">J9259_01680</name>
    <name evidence="11" type="ORF">KIY12_03515</name>
</gene>
<dbReference type="EMBL" id="JAGVSJ010000002">
    <property type="protein sequence ID" value="MBX8631223.1"/>
    <property type="molecule type" value="Genomic_DNA"/>
</dbReference>
<evidence type="ECO:0000313" key="10">
    <source>
        <dbReference type="EMBL" id="MBX8631223.1"/>
    </source>
</evidence>
<keyword evidence="5 9" id="KW-0648">Protein biosynthesis</keyword>
<dbReference type="InterPro" id="IPR002307">
    <property type="entry name" value="Tyr-tRNA-ligase"/>
</dbReference>
<comment type="catalytic activity">
    <reaction evidence="8">
        <text>tRNA(Tyr) + L-tyrosine + ATP = L-tyrosyl-tRNA(Tyr) + AMP + diphosphate + H(+)</text>
        <dbReference type="Rhea" id="RHEA:10220"/>
        <dbReference type="Rhea" id="RHEA-COMP:9706"/>
        <dbReference type="Rhea" id="RHEA-COMP:9707"/>
        <dbReference type="ChEBI" id="CHEBI:15378"/>
        <dbReference type="ChEBI" id="CHEBI:30616"/>
        <dbReference type="ChEBI" id="CHEBI:33019"/>
        <dbReference type="ChEBI" id="CHEBI:58315"/>
        <dbReference type="ChEBI" id="CHEBI:78442"/>
        <dbReference type="ChEBI" id="CHEBI:78536"/>
        <dbReference type="ChEBI" id="CHEBI:456215"/>
        <dbReference type="EC" id="6.1.1.1"/>
    </reaction>
</comment>
<evidence type="ECO:0000313" key="12">
    <source>
        <dbReference type="Proteomes" id="UP000716004"/>
    </source>
</evidence>
<dbReference type="GO" id="GO:0006437">
    <property type="term" value="P:tyrosyl-tRNA aminoacylation"/>
    <property type="evidence" value="ECO:0007669"/>
    <property type="project" value="InterPro"/>
</dbReference>
<dbReference type="InterPro" id="IPR014729">
    <property type="entry name" value="Rossmann-like_a/b/a_fold"/>
</dbReference>
<dbReference type="Proteomes" id="UP000750197">
    <property type="component" value="Unassembled WGS sequence"/>
</dbReference>
<organism evidence="10 12">
    <name type="scientific">Candidatus Sysuiplasma superficiale</name>
    <dbReference type="NCBI Taxonomy" id="2823368"/>
    <lineage>
        <taxon>Archaea</taxon>
        <taxon>Methanobacteriati</taxon>
        <taxon>Thermoplasmatota</taxon>
        <taxon>Thermoplasmata</taxon>
        <taxon>Candidatus Sysuiplasmatales</taxon>
        <taxon>Candidatus Sysuiplasmataceae</taxon>
        <taxon>Candidatus Sysuiplasma</taxon>
    </lineage>
</organism>
<dbReference type="Proteomes" id="UP000716004">
    <property type="component" value="Unassembled WGS sequence"/>
</dbReference>
<evidence type="ECO:0000256" key="7">
    <source>
        <dbReference type="ARBA" id="ARBA00033323"/>
    </source>
</evidence>
<protein>
    <recommendedName>
        <fullName evidence="1">tyrosine--tRNA ligase</fullName>
        <ecNumber evidence="1">6.1.1.1</ecNumber>
    </recommendedName>
    <alternativeName>
        <fullName evidence="7">Tyrosyl-tRNA synthetase</fullName>
    </alternativeName>
</protein>
<keyword evidence="6 9" id="KW-0030">Aminoacyl-tRNA synthetase</keyword>
<dbReference type="InterPro" id="IPR002305">
    <property type="entry name" value="aa-tRNA-synth_Ic"/>
</dbReference>
<evidence type="ECO:0000256" key="9">
    <source>
        <dbReference type="RuleBase" id="RU363036"/>
    </source>
</evidence>
<dbReference type="PIRSF" id="PIRSF006588">
    <property type="entry name" value="TyrRS_arch_euk"/>
    <property type="match status" value="1"/>
</dbReference>
<evidence type="ECO:0000256" key="1">
    <source>
        <dbReference type="ARBA" id="ARBA00013160"/>
    </source>
</evidence>
<dbReference type="PANTHER" id="PTHR46264:SF4">
    <property type="entry name" value="TYROSINE--TRNA LIGASE, CYTOPLASMIC"/>
    <property type="match status" value="1"/>
</dbReference>
<reference evidence="10" key="1">
    <citation type="submission" date="2021-04" db="EMBL/GenBank/DDBJ databases">
        <title>Genomic insights into ecological role and evolution of a novel Thermoplasmata order Candidatus Sysuiplasmatales.</title>
        <authorList>
            <person name="Yuan Y."/>
        </authorList>
    </citation>
    <scope>NUCLEOTIDE SEQUENCE</scope>
    <source>
        <strain evidence="11">TUT19-bin139</strain>
        <strain evidence="10">YP2-bin.285</strain>
    </source>
</reference>
<evidence type="ECO:0000256" key="5">
    <source>
        <dbReference type="ARBA" id="ARBA00022917"/>
    </source>
</evidence>
<comment type="caution">
    <text evidence="10">The sequence shown here is derived from an EMBL/GenBank/DDBJ whole genome shotgun (WGS) entry which is preliminary data.</text>
</comment>
<dbReference type="Gene3D" id="1.10.240.10">
    <property type="entry name" value="Tyrosyl-Transfer RNA Synthetase"/>
    <property type="match status" value="1"/>
</dbReference>
<name>A0A8J7YR73_9ARCH</name>
<dbReference type="InterPro" id="IPR050489">
    <property type="entry name" value="Tyr-tRNA_synthase"/>
</dbReference>
<dbReference type="PRINTS" id="PR01040">
    <property type="entry name" value="TRNASYNTHTYR"/>
</dbReference>
<dbReference type="AlphaFoldDB" id="A0A8J7YR73"/>
<dbReference type="EMBL" id="JAHEAC010000020">
    <property type="protein sequence ID" value="MBX8643775.1"/>
    <property type="molecule type" value="Genomic_DNA"/>
</dbReference>
<evidence type="ECO:0000313" key="11">
    <source>
        <dbReference type="EMBL" id="MBX8643775.1"/>
    </source>
</evidence>
<dbReference type="GO" id="GO:0004831">
    <property type="term" value="F:tyrosine-tRNA ligase activity"/>
    <property type="evidence" value="ECO:0007669"/>
    <property type="project" value="UniProtKB-EC"/>
</dbReference>
<evidence type="ECO:0000256" key="2">
    <source>
        <dbReference type="ARBA" id="ARBA00022598"/>
    </source>
</evidence>
<proteinExistence type="inferred from homology"/>
<keyword evidence="2 9" id="KW-0436">Ligase</keyword>
<accession>A0A8J7YR73</accession>
<dbReference type="SUPFAM" id="SSF52374">
    <property type="entry name" value="Nucleotidylyl transferase"/>
    <property type="match status" value="1"/>
</dbReference>
<sequence length="349" mass="39314">MDPEEGIKQITKLAQEIVTPAELSDLLSTKQRPEAYIGFEPSGFLHVGSFLITSKMINCLLDSGFHVRILLADWHAYINDKLGGNIEAIRACGRYMEDAFRFGAQGRSGLDFTYAADMIAEPDYWTELIANAKTVSLSRLKRALTIMGRSENEAELDASKLLYPLMQVTDIFRLQVDVAYAGMDQRKAHMLAREVAEARKLKKPVAVHTPILSGLRGTGRMDPAKLKMSKSDPAGAIFMHDSETDIRSKIDAAFCPREEEGNPILDISKYILFPYAGKMEIHRDQKYGGDAAFYDYAELRNAYLSGSLHPKDLKRAVAEGLWSLTKPYYEHYQREPEMLRLFSSSDITR</sequence>
<dbReference type="Pfam" id="PF00579">
    <property type="entry name" value="tRNA-synt_1b"/>
    <property type="match status" value="1"/>
</dbReference>
<evidence type="ECO:0000256" key="4">
    <source>
        <dbReference type="ARBA" id="ARBA00022840"/>
    </source>
</evidence>
<evidence type="ECO:0000256" key="3">
    <source>
        <dbReference type="ARBA" id="ARBA00022741"/>
    </source>
</evidence>
<dbReference type="GO" id="GO:0005737">
    <property type="term" value="C:cytoplasm"/>
    <property type="evidence" value="ECO:0007669"/>
    <property type="project" value="TreeGrafter"/>
</dbReference>
<evidence type="ECO:0000256" key="8">
    <source>
        <dbReference type="ARBA" id="ARBA00048248"/>
    </source>
</evidence>
<evidence type="ECO:0000256" key="6">
    <source>
        <dbReference type="ARBA" id="ARBA00023146"/>
    </source>
</evidence>
<keyword evidence="4 9" id="KW-0067">ATP-binding</keyword>
<dbReference type="Gene3D" id="3.40.50.620">
    <property type="entry name" value="HUPs"/>
    <property type="match status" value="1"/>
</dbReference>
<dbReference type="NCBIfam" id="NF006330">
    <property type="entry name" value="PRK08560.1"/>
    <property type="match status" value="1"/>
</dbReference>
<comment type="similarity">
    <text evidence="9">Belongs to the class-I aminoacyl-tRNA synthetase family.</text>
</comment>
<dbReference type="InterPro" id="IPR023617">
    <property type="entry name" value="Tyr-tRNA-ligase_arc/euk-type"/>
</dbReference>
<dbReference type="PANTHER" id="PTHR46264">
    <property type="entry name" value="TYROSINE-TRNA LIGASE"/>
    <property type="match status" value="1"/>
</dbReference>